<evidence type="ECO:0000313" key="2">
    <source>
        <dbReference type="Proteomes" id="UP001162992"/>
    </source>
</evidence>
<gene>
    <name evidence="1" type="ORF">O6H91_15G085600</name>
</gene>
<evidence type="ECO:0000313" key="1">
    <source>
        <dbReference type="EMBL" id="KAJ7530219.1"/>
    </source>
</evidence>
<reference evidence="2" key="1">
    <citation type="journal article" date="2024" name="Proc. Natl. Acad. Sci. U.S.A.">
        <title>Extraordinary preservation of gene collinearity over three hundred million years revealed in homosporous lycophytes.</title>
        <authorList>
            <person name="Li C."/>
            <person name="Wickell D."/>
            <person name="Kuo L.Y."/>
            <person name="Chen X."/>
            <person name="Nie B."/>
            <person name="Liao X."/>
            <person name="Peng D."/>
            <person name="Ji J."/>
            <person name="Jenkins J."/>
            <person name="Williams M."/>
            <person name="Shu S."/>
            <person name="Plott C."/>
            <person name="Barry K."/>
            <person name="Rajasekar S."/>
            <person name="Grimwood J."/>
            <person name="Han X."/>
            <person name="Sun S."/>
            <person name="Hou Z."/>
            <person name="He W."/>
            <person name="Dai G."/>
            <person name="Sun C."/>
            <person name="Schmutz J."/>
            <person name="Leebens-Mack J.H."/>
            <person name="Li F.W."/>
            <person name="Wang L."/>
        </authorList>
    </citation>
    <scope>NUCLEOTIDE SEQUENCE [LARGE SCALE GENOMIC DNA]</scope>
    <source>
        <strain evidence="2">cv. PW_Plant_1</strain>
    </source>
</reference>
<sequence>MGVMGVKGLTLYHLKSHLQKYRLGMHVNNKDISADTNKDESSELAVGRTFNSTSTAFIENLPINKALSMQLEVQRQLQEQLEVQRQLQARIEAQSKYLQSILEKARETFAGHRATTEGLEAAQAELTNLATKVSLEGYGSALPELELALPDSPRLVVVQQEIHAADADLKSRSRMLTAGGHPKRSNGDQDHGQAKKKSKTFFCDNGGRIWTNEDGGVAKLQECTNKQSNQATINDPGDRKEEELVQSNFGRQFVHVSEGTIIGEGQSASDNEKHPLASITDHDAIVIELNGSDQGTALRSPGRQEFSGRASPEIHLQSAADVL</sequence>
<keyword evidence="2" id="KW-1185">Reference proteome</keyword>
<dbReference type="EMBL" id="CM055106">
    <property type="protein sequence ID" value="KAJ7530219.1"/>
    <property type="molecule type" value="Genomic_DNA"/>
</dbReference>
<accession>A0ACC2BKB7</accession>
<proteinExistence type="predicted"/>
<comment type="caution">
    <text evidence="1">The sequence shown here is derived from an EMBL/GenBank/DDBJ whole genome shotgun (WGS) entry which is preliminary data.</text>
</comment>
<organism evidence="1 2">
    <name type="scientific">Diphasiastrum complanatum</name>
    <name type="common">Issler's clubmoss</name>
    <name type="synonym">Lycopodium complanatum</name>
    <dbReference type="NCBI Taxonomy" id="34168"/>
    <lineage>
        <taxon>Eukaryota</taxon>
        <taxon>Viridiplantae</taxon>
        <taxon>Streptophyta</taxon>
        <taxon>Embryophyta</taxon>
        <taxon>Tracheophyta</taxon>
        <taxon>Lycopodiopsida</taxon>
        <taxon>Lycopodiales</taxon>
        <taxon>Lycopodiaceae</taxon>
        <taxon>Lycopodioideae</taxon>
        <taxon>Diphasiastrum</taxon>
    </lineage>
</organism>
<name>A0ACC2BKB7_DIPCM</name>
<protein>
    <submittedName>
        <fullName evidence="1">Uncharacterized protein</fullName>
    </submittedName>
</protein>
<dbReference type="Proteomes" id="UP001162992">
    <property type="component" value="Chromosome 15"/>
</dbReference>